<dbReference type="AlphaFoldDB" id="A0A6J3LW15"/>
<evidence type="ECO:0000313" key="2">
    <source>
        <dbReference type="Proteomes" id="UP000504637"/>
    </source>
</evidence>
<proteinExistence type="predicted"/>
<protein>
    <submittedName>
        <fullName evidence="3">Uncharacterized protein</fullName>
    </submittedName>
</protein>
<gene>
    <name evidence="3" type="ORF">K489DRAFT_434681</name>
</gene>
<evidence type="ECO:0000313" key="3">
    <source>
        <dbReference type="RefSeq" id="XP_033455853.1"/>
    </source>
</evidence>
<dbReference type="GeneID" id="54366367"/>
<reference evidence="3" key="2">
    <citation type="submission" date="2020-04" db="EMBL/GenBank/DDBJ databases">
        <authorList>
            <consortium name="NCBI Genome Project"/>
        </authorList>
    </citation>
    <scope>NUCLEOTIDE SEQUENCE</scope>
    <source>
        <strain evidence="3">CBS 342.82</strain>
    </source>
</reference>
<evidence type="ECO:0000256" key="1">
    <source>
        <dbReference type="SAM" id="MobiDB-lite"/>
    </source>
</evidence>
<feature type="region of interest" description="Disordered" evidence="1">
    <location>
        <begin position="140"/>
        <end position="167"/>
    </location>
</feature>
<dbReference type="Proteomes" id="UP000504637">
    <property type="component" value="Unplaced"/>
</dbReference>
<accession>A0A6J3LW15</accession>
<feature type="compositionally biased region" description="Acidic residues" evidence="1">
    <location>
        <begin position="148"/>
        <end position="164"/>
    </location>
</feature>
<reference evidence="3" key="1">
    <citation type="submission" date="2020-01" db="EMBL/GenBank/DDBJ databases">
        <authorList>
            <consortium name="DOE Joint Genome Institute"/>
            <person name="Haridas S."/>
            <person name="Albert R."/>
            <person name="Binder M."/>
            <person name="Bloem J."/>
            <person name="Labutti K."/>
            <person name="Salamov A."/>
            <person name="Andreopoulos B."/>
            <person name="Baker S.E."/>
            <person name="Barry K."/>
            <person name="Bills G."/>
            <person name="Bluhm B.H."/>
            <person name="Cannon C."/>
            <person name="Castanera R."/>
            <person name="Culley D.E."/>
            <person name="Daum C."/>
            <person name="Ezra D."/>
            <person name="Gonzalez J.B."/>
            <person name="Henrissat B."/>
            <person name="Kuo A."/>
            <person name="Liang C."/>
            <person name="Lipzen A."/>
            <person name="Lutzoni F."/>
            <person name="Magnuson J."/>
            <person name="Mondo S."/>
            <person name="Nolan M."/>
            <person name="Ohm R."/>
            <person name="Pangilinan J."/>
            <person name="Park H.-J."/>
            <person name="Ramirez L."/>
            <person name="Alfaro M."/>
            <person name="Sun H."/>
            <person name="Tritt A."/>
            <person name="Yoshinaga Y."/>
            <person name="Zwiers L.-H."/>
            <person name="Turgeon B.G."/>
            <person name="Goodwin S.B."/>
            <person name="Spatafora J.W."/>
            <person name="Crous P.W."/>
            <person name="Grigoriev I.V."/>
        </authorList>
    </citation>
    <scope>NUCLEOTIDE SEQUENCE</scope>
    <source>
        <strain evidence="3">CBS 342.82</strain>
    </source>
</reference>
<dbReference type="RefSeq" id="XP_033455853.1">
    <property type="nucleotide sequence ID" value="XM_033608567.1"/>
</dbReference>
<sequence length="202" mass="22226">MATAATHSPYGYIGNYGFDSASTLVGSVPETVPKLLILKSEPEVDSNIRERVRTFVDNKRDQLGEDGWHRLCNEFRVLLHKEVSHEPHHDQEGLDHDSVVAQHHGHHWSRTKAHCKDVFMVGKLVAEICKMIHKRSPKTGVMVTEGPVPEENEGAENSEHDAEESSGGMGAVLDGLIAFGGDVWTVVWAFGEIVVEILGALS</sequence>
<keyword evidence="2" id="KW-1185">Reference proteome</keyword>
<organism evidence="3">
    <name type="scientific">Dissoconium aciculare CBS 342.82</name>
    <dbReference type="NCBI Taxonomy" id="1314786"/>
    <lineage>
        <taxon>Eukaryota</taxon>
        <taxon>Fungi</taxon>
        <taxon>Dikarya</taxon>
        <taxon>Ascomycota</taxon>
        <taxon>Pezizomycotina</taxon>
        <taxon>Dothideomycetes</taxon>
        <taxon>Dothideomycetidae</taxon>
        <taxon>Mycosphaerellales</taxon>
        <taxon>Dissoconiaceae</taxon>
        <taxon>Dissoconium</taxon>
    </lineage>
</organism>
<reference evidence="3" key="3">
    <citation type="submission" date="2025-08" db="UniProtKB">
        <authorList>
            <consortium name="RefSeq"/>
        </authorList>
    </citation>
    <scope>IDENTIFICATION</scope>
    <source>
        <strain evidence="3">CBS 342.82</strain>
    </source>
</reference>
<name>A0A6J3LW15_9PEZI</name>